<dbReference type="Pfam" id="PF00419">
    <property type="entry name" value="Fimbrial"/>
    <property type="match status" value="1"/>
</dbReference>
<organism evidence="7 8">
    <name type="scientific">Pseudomonas asplenii</name>
    <dbReference type="NCBI Taxonomy" id="53407"/>
    <lineage>
        <taxon>Bacteria</taxon>
        <taxon>Pseudomonadati</taxon>
        <taxon>Pseudomonadota</taxon>
        <taxon>Gammaproteobacteria</taxon>
        <taxon>Pseudomonadales</taxon>
        <taxon>Pseudomonadaceae</taxon>
        <taxon>Pseudomonas</taxon>
    </lineage>
</organism>
<evidence type="ECO:0000256" key="3">
    <source>
        <dbReference type="ARBA" id="ARBA00022729"/>
    </source>
</evidence>
<dbReference type="PANTHER" id="PTHR33420">
    <property type="entry name" value="FIMBRIAL SUBUNIT ELFA-RELATED"/>
    <property type="match status" value="1"/>
</dbReference>
<dbReference type="SUPFAM" id="SSF49401">
    <property type="entry name" value="Bacterial adhesins"/>
    <property type="match status" value="1"/>
</dbReference>
<dbReference type="Gene3D" id="2.60.40.1090">
    <property type="entry name" value="Fimbrial-type adhesion domain"/>
    <property type="match status" value="1"/>
</dbReference>
<evidence type="ECO:0000256" key="1">
    <source>
        <dbReference type="ARBA" id="ARBA00004561"/>
    </source>
</evidence>
<reference evidence="7 8" key="1">
    <citation type="journal article" date="2015" name="PLoS ONE">
        <title>Rice-Infecting Pseudomonas Genomes Are Highly Accessorized and Harbor Multiple Putative Virulence Mechanisms to Cause Sheath Brown Rot.</title>
        <authorList>
            <person name="Quibod I.L."/>
            <person name="Grande G."/>
            <person name="Oreiro E.G."/>
            <person name="Borja F.N."/>
            <person name="Dossa G.S."/>
            <person name="Mauleon R."/>
            <person name="Cruz C.V."/>
            <person name="Oliva R."/>
        </authorList>
    </citation>
    <scope>NUCLEOTIDE SEQUENCE [LARGE SCALE GENOMIC DNA]</scope>
    <source>
        <strain evidence="7 8">IRRI 6609</strain>
    </source>
</reference>
<evidence type="ECO:0000256" key="2">
    <source>
        <dbReference type="ARBA" id="ARBA00006671"/>
    </source>
</evidence>
<evidence type="ECO:0000259" key="6">
    <source>
        <dbReference type="Pfam" id="PF00419"/>
    </source>
</evidence>
<dbReference type="STRING" id="50340.PF66_02770"/>
<accession>A0A0M9GGL5</accession>
<proteinExistence type="inferred from homology"/>
<feature type="domain" description="Fimbrial-type adhesion" evidence="6">
    <location>
        <begin position="209"/>
        <end position="361"/>
    </location>
</feature>
<dbReference type="AlphaFoldDB" id="A0A0M9GGL5"/>
<feature type="chain" id="PRO_5005836250" evidence="5">
    <location>
        <begin position="23"/>
        <end position="362"/>
    </location>
</feature>
<dbReference type="Proteomes" id="UP000037931">
    <property type="component" value="Unassembled WGS sequence"/>
</dbReference>
<dbReference type="EMBL" id="JSYZ01000009">
    <property type="protein sequence ID" value="KPA90708.1"/>
    <property type="molecule type" value="Genomic_DNA"/>
</dbReference>
<dbReference type="InterPro" id="IPR000259">
    <property type="entry name" value="Adhesion_dom_fimbrial"/>
</dbReference>
<name>A0A0M9GGL5_9PSED</name>
<dbReference type="GO" id="GO:0043709">
    <property type="term" value="P:cell adhesion involved in single-species biofilm formation"/>
    <property type="evidence" value="ECO:0007669"/>
    <property type="project" value="TreeGrafter"/>
</dbReference>
<gene>
    <name evidence="7" type="ORF">PF66_02770</name>
</gene>
<sequence length="362" mass="37670" precursor="true">MNRSIRKLLAALLLAAGGQAGAAFAGNDSCYWEIGSGPLAFQAQLGTLYVPLNAPQGSVIGTFARHTFSSGGSSQLGCRIETPGVVLNFQARPSVALFPGDLPPVNGEDLNGKVFNTNIPGVGAFIKLGFPFDGSGLNTFIPVDGRPVAPFDAYQDQPTGHFAFSLQSLRAWVTLIKTGPIPAGPHSLDGSELFSGQFSGVGKGFSFAAQGTVIQAQCGTTGNPVSADPVRLGEWDAADFSGPGFGTPAVSFSITLTGCEADPEDENVAMATIRLDGVRGSQPIDEDRGIFSLTSDSSASGFGIQVLRGDGVTPVALGTEVPMTPIRPGTTVLDFMARFYQTEARVEPGNARGALNFTITYR</sequence>
<comment type="similarity">
    <text evidence="2">Belongs to the fimbrial protein family.</text>
</comment>
<comment type="subcellular location">
    <subcellularLocation>
        <location evidence="1">Fimbrium</location>
    </subcellularLocation>
</comment>
<keyword evidence="3 5" id="KW-0732">Signal</keyword>
<comment type="caution">
    <text evidence="7">The sequence shown here is derived from an EMBL/GenBank/DDBJ whole genome shotgun (WGS) entry which is preliminary data.</text>
</comment>
<dbReference type="Gene3D" id="2.60.40.3310">
    <property type="match status" value="1"/>
</dbReference>
<dbReference type="OrthoDB" id="6496051at2"/>
<dbReference type="PANTHER" id="PTHR33420:SF3">
    <property type="entry name" value="FIMBRIAL SUBUNIT ELFA"/>
    <property type="match status" value="1"/>
</dbReference>
<dbReference type="PATRIC" id="fig|50340.43.peg.6162"/>
<evidence type="ECO:0000256" key="5">
    <source>
        <dbReference type="SAM" id="SignalP"/>
    </source>
</evidence>
<evidence type="ECO:0000313" key="7">
    <source>
        <dbReference type="EMBL" id="KPA90708.1"/>
    </source>
</evidence>
<evidence type="ECO:0000256" key="4">
    <source>
        <dbReference type="ARBA" id="ARBA00023263"/>
    </source>
</evidence>
<dbReference type="InterPro" id="IPR036937">
    <property type="entry name" value="Adhesion_dom_fimbrial_sf"/>
</dbReference>
<evidence type="ECO:0000313" key="8">
    <source>
        <dbReference type="Proteomes" id="UP000037931"/>
    </source>
</evidence>
<dbReference type="InterPro" id="IPR050263">
    <property type="entry name" value="Bact_Fimbrial_Adh_Pro"/>
</dbReference>
<keyword evidence="4" id="KW-0281">Fimbrium</keyword>
<dbReference type="GO" id="GO:0009289">
    <property type="term" value="C:pilus"/>
    <property type="evidence" value="ECO:0007669"/>
    <property type="project" value="UniProtKB-SubCell"/>
</dbReference>
<keyword evidence="8" id="KW-1185">Reference proteome</keyword>
<feature type="signal peptide" evidence="5">
    <location>
        <begin position="1"/>
        <end position="22"/>
    </location>
</feature>
<protein>
    <submittedName>
        <fullName evidence="7">P pilus assembly protein, pilin FimA</fullName>
    </submittedName>
</protein>
<dbReference type="InterPro" id="IPR008966">
    <property type="entry name" value="Adhesion_dom_sf"/>
</dbReference>
<dbReference type="RefSeq" id="WP_054062981.1">
    <property type="nucleotide sequence ID" value="NZ_JSYZ01000009.1"/>
</dbReference>